<gene>
    <name evidence="3" type="ORF">Q9L58_000238</name>
</gene>
<dbReference type="EMBL" id="JBBBZM010000002">
    <property type="protein sequence ID" value="KAL0640574.1"/>
    <property type="molecule type" value="Genomic_DNA"/>
</dbReference>
<protein>
    <submittedName>
        <fullName evidence="3">Uncharacterized protein</fullName>
    </submittedName>
</protein>
<feature type="region of interest" description="Disordered" evidence="2">
    <location>
        <begin position="42"/>
        <end position="68"/>
    </location>
</feature>
<keyword evidence="4" id="KW-1185">Reference proteome</keyword>
<accession>A0ABR3GXC3</accession>
<evidence type="ECO:0000256" key="2">
    <source>
        <dbReference type="SAM" id="MobiDB-lite"/>
    </source>
</evidence>
<evidence type="ECO:0000256" key="1">
    <source>
        <dbReference type="SAM" id="Coils"/>
    </source>
</evidence>
<name>A0ABR3GXC3_9PEZI</name>
<feature type="compositionally biased region" description="Polar residues" evidence="2">
    <location>
        <begin position="47"/>
        <end position="67"/>
    </location>
</feature>
<evidence type="ECO:0000313" key="4">
    <source>
        <dbReference type="Proteomes" id="UP001447188"/>
    </source>
</evidence>
<organism evidence="3 4">
    <name type="scientific">Discina gigas</name>
    <dbReference type="NCBI Taxonomy" id="1032678"/>
    <lineage>
        <taxon>Eukaryota</taxon>
        <taxon>Fungi</taxon>
        <taxon>Dikarya</taxon>
        <taxon>Ascomycota</taxon>
        <taxon>Pezizomycotina</taxon>
        <taxon>Pezizomycetes</taxon>
        <taxon>Pezizales</taxon>
        <taxon>Discinaceae</taxon>
        <taxon>Discina</taxon>
    </lineage>
</organism>
<keyword evidence="1" id="KW-0175">Coiled coil</keyword>
<reference evidence="3 4" key="1">
    <citation type="submission" date="2024-02" db="EMBL/GenBank/DDBJ databases">
        <title>Discinaceae phylogenomics.</title>
        <authorList>
            <person name="Dirks A.C."/>
            <person name="James T.Y."/>
        </authorList>
    </citation>
    <scope>NUCLEOTIDE SEQUENCE [LARGE SCALE GENOMIC DNA]</scope>
    <source>
        <strain evidence="3 4">ACD0624</strain>
    </source>
</reference>
<feature type="region of interest" description="Disordered" evidence="2">
    <location>
        <begin position="93"/>
        <end position="115"/>
    </location>
</feature>
<feature type="coiled-coil region" evidence="1">
    <location>
        <begin position="130"/>
        <end position="164"/>
    </location>
</feature>
<sequence length="188" mass="20596">MMSRYTLGHASSVFTQPPSPVLKGYTDIVNSLDAIQKTWDENETSKTLRTQSPSTNGESSLPRTSIGNVLDSDGHLEAGIFESLCSKYARSRASDSSSSGYTINTPQTEEVEEEEDDEIVVKIVANLQAKIRAVKKRKRLAAEVDNLRRELVAKEIELKECDRVMALEMGQVTPGQGDSTTNASGQEV</sequence>
<feature type="region of interest" description="Disordered" evidence="2">
    <location>
        <begin position="169"/>
        <end position="188"/>
    </location>
</feature>
<evidence type="ECO:0000313" key="3">
    <source>
        <dbReference type="EMBL" id="KAL0640574.1"/>
    </source>
</evidence>
<proteinExistence type="predicted"/>
<dbReference type="Proteomes" id="UP001447188">
    <property type="component" value="Unassembled WGS sequence"/>
</dbReference>
<feature type="compositionally biased region" description="Polar residues" evidence="2">
    <location>
        <begin position="173"/>
        <end position="188"/>
    </location>
</feature>
<comment type="caution">
    <text evidence="3">The sequence shown here is derived from an EMBL/GenBank/DDBJ whole genome shotgun (WGS) entry which is preliminary data.</text>
</comment>